<name>A0ABN9VAE1_9DINO</name>
<organism evidence="3 4">
    <name type="scientific">Prorocentrum cordatum</name>
    <dbReference type="NCBI Taxonomy" id="2364126"/>
    <lineage>
        <taxon>Eukaryota</taxon>
        <taxon>Sar</taxon>
        <taxon>Alveolata</taxon>
        <taxon>Dinophyceae</taxon>
        <taxon>Prorocentrales</taxon>
        <taxon>Prorocentraceae</taxon>
        <taxon>Prorocentrum</taxon>
    </lineage>
</organism>
<feature type="signal peptide" evidence="2">
    <location>
        <begin position="1"/>
        <end position="21"/>
    </location>
</feature>
<proteinExistence type="predicted"/>
<reference evidence="3" key="1">
    <citation type="submission" date="2023-10" db="EMBL/GenBank/DDBJ databases">
        <authorList>
            <person name="Chen Y."/>
            <person name="Shah S."/>
            <person name="Dougan E. K."/>
            <person name="Thang M."/>
            <person name="Chan C."/>
        </authorList>
    </citation>
    <scope>NUCLEOTIDE SEQUENCE [LARGE SCALE GENOMIC DNA]</scope>
</reference>
<evidence type="ECO:0000256" key="1">
    <source>
        <dbReference type="SAM" id="MobiDB-lite"/>
    </source>
</evidence>
<dbReference type="EMBL" id="CAUYUJ010016906">
    <property type="protein sequence ID" value="CAK0869944.1"/>
    <property type="molecule type" value="Genomic_DNA"/>
</dbReference>
<evidence type="ECO:0000313" key="4">
    <source>
        <dbReference type="Proteomes" id="UP001189429"/>
    </source>
</evidence>
<protein>
    <submittedName>
        <fullName evidence="3">Uncharacterized protein</fullName>
    </submittedName>
</protein>
<comment type="caution">
    <text evidence="3">The sequence shown here is derived from an EMBL/GenBank/DDBJ whole genome shotgun (WGS) entry which is preliminary data.</text>
</comment>
<keyword evidence="4" id="KW-1185">Reference proteome</keyword>
<dbReference type="Proteomes" id="UP001189429">
    <property type="component" value="Unassembled WGS sequence"/>
</dbReference>
<evidence type="ECO:0000313" key="3">
    <source>
        <dbReference type="EMBL" id="CAK0869944.1"/>
    </source>
</evidence>
<keyword evidence="2" id="KW-0732">Signal</keyword>
<evidence type="ECO:0000256" key="2">
    <source>
        <dbReference type="SAM" id="SignalP"/>
    </source>
</evidence>
<feature type="compositionally biased region" description="Gly residues" evidence="1">
    <location>
        <begin position="34"/>
        <end position="47"/>
    </location>
</feature>
<gene>
    <name evidence="3" type="ORF">PCOR1329_LOCUS56172</name>
</gene>
<feature type="region of interest" description="Disordered" evidence="1">
    <location>
        <begin position="26"/>
        <end position="49"/>
    </location>
</feature>
<feature type="chain" id="PRO_5046734775" evidence="2">
    <location>
        <begin position="22"/>
        <end position="325"/>
    </location>
</feature>
<accession>A0ABN9VAE1</accession>
<dbReference type="InterPro" id="IPR006311">
    <property type="entry name" value="TAT_signal"/>
</dbReference>
<sequence length="325" mass="34296">MRRAPRRCLLLAVASLGGGLALPTGAGEAAAAAPGGGEESVHGGGGDASCDAPSLLQPARAGFGARRAESSEASTCGDVRRRRRQSTCGCRRRVGVNDLNDPDSACIGDAISTIPRDADGFVNLTVMLEWVYQEPIIANLMNFPAAVCQDRSHVFFNCRVLQPNESMSIESSLPYYMYAVLGNETPGNWENLRDVTSLIGKMMGPVAILSAAFTGGASAAAYVAVQQVMTKQVTGVAANQIEKRIATEGVDSVAQNVSEELEEKVPAMLSGWSTLLGPGRKYLKIIGGLGGDVEQDSPSPTDLQIVEISKDEFAKLNVIAILPER</sequence>
<dbReference type="PROSITE" id="PS51318">
    <property type="entry name" value="TAT"/>
    <property type="match status" value="1"/>
</dbReference>